<dbReference type="AlphaFoldDB" id="A0A0D8IE98"/>
<accession>A0A0D8IE98</accession>
<dbReference type="Pfam" id="PF20047">
    <property type="entry name" value="DUF6449"/>
    <property type="match status" value="1"/>
</dbReference>
<dbReference type="OrthoDB" id="1706490at2"/>
<dbReference type="KEGG" id="cace:CACET_c05070"/>
<dbReference type="EMBL" id="CP009687">
    <property type="protein sequence ID" value="AKL94017.1"/>
    <property type="molecule type" value="Genomic_DNA"/>
</dbReference>
<dbReference type="Proteomes" id="UP000035704">
    <property type="component" value="Chromosome"/>
</dbReference>
<feature type="domain" description="DUF6449" evidence="1">
    <location>
        <begin position="438"/>
        <end position="526"/>
    </location>
</feature>
<dbReference type="STRING" id="84022.CACET_c05070"/>
<dbReference type="InterPro" id="IPR023264">
    <property type="entry name" value="ABC_transptr_acetoin_YtrC/YtrD"/>
</dbReference>
<protein>
    <recommendedName>
        <fullName evidence="1">DUF6449 domain-containing protein</fullName>
    </recommendedName>
</protein>
<dbReference type="PATRIC" id="fig|84022.5.peg.1585"/>
<evidence type="ECO:0000259" key="1">
    <source>
        <dbReference type="Pfam" id="PF20047"/>
    </source>
</evidence>
<reference evidence="2 3" key="1">
    <citation type="submission" date="2014-10" db="EMBL/GenBank/DDBJ databases">
        <title>Genome sequence of Clostridium aceticum DSM 1496.</title>
        <authorList>
            <person name="Poehlein A."/>
            <person name="Schiel-Bengelsdorf B."/>
            <person name="Gottschalk G."/>
            <person name="Duerre P."/>
            <person name="Daniel R."/>
        </authorList>
    </citation>
    <scope>NUCLEOTIDE SEQUENCE [LARGE SCALE GENOMIC DNA]</scope>
    <source>
        <strain evidence="2 3">DSM 1496</strain>
    </source>
</reference>
<proteinExistence type="predicted"/>
<name>A0A0D8IE98_9CLOT</name>
<dbReference type="InterPro" id="IPR045611">
    <property type="entry name" value="DUF6449"/>
</dbReference>
<gene>
    <name evidence="2" type="ORF">CACET_c05070</name>
</gene>
<keyword evidence="3" id="KW-1185">Reference proteome</keyword>
<evidence type="ECO:0000313" key="3">
    <source>
        <dbReference type="Proteomes" id="UP000035704"/>
    </source>
</evidence>
<organism evidence="2 3">
    <name type="scientific">Clostridium aceticum</name>
    <dbReference type="NCBI Taxonomy" id="84022"/>
    <lineage>
        <taxon>Bacteria</taxon>
        <taxon>Bacillati</taxon>
        <taxon>Bacillota</taxon>
        <taxon>Clostridia</taxon>
        <taxon>Eubacteriales</taxon>
        <taxon>Clostridiaceae</taxon>
        <taxon>Clostridium</taxon>
    </lineage>
</organism>
<dbReference type="RefSeq" id="WP_044823120.1">
    <property type="nucleotide sequence ID" value="NZ_CP009687.1"/>
</dbReference>
<evidence type="ECO:0000313" key="2">
    <source>
        <dbReference type="EMBL" id="AKL94017.1"/>
    </source>
</evidence>
<sequence>MTSKTSLFKKGLILSDIKRFWWVSVLYGLLLFFMLPLRHIMLKNAVENEWTKRQLENALNLFYYQNNVQVFLIFVVPVLMAVLVFRYMQKPNAAAMAHSLPFNRKTLYFSHSAAGLFLVAIPVTLTALMLTILQITTNLGEYYSLMNIFQWVGLTLFFNSLFFSITVFVGMFTGNSVAQIAFTYILHMLPAGVYVLYRHNLQQLLHGYIYDGVSTSIIDNLPMFVLLSARRFLSMQLLLTYGIMMLLFFIVAYYVYKIRNIEVAGDVIAFTTVQPIFKYGVATCSALLGGGYFSGFLRGGFSTMVFAYTLSSLLGYFIAEMLIQKSFKVWSTYKGYIAYLVLLLVILTGLKMDVTGYVARVPNSEDVEKVYFHYSLYPWNRFEEELTELAEAAAMEDLTYITNYFFHAEENIENIIKLHETLIENPSFVSGRSQYIIYTLKNGKHLIRQYIVDERKYASLLKPIYESEEYKRGRFPVITQKAEDIKLLEIVDYRSPKRPVVLAESAKVQELVELLQEEIQKLSFQELTFSERNAPRIIITDNNEKRMDYAIRNSYTSVIQWLKEEGFYESILLLPEDIEYVLLQKTGESPKNVEIRDPQVIEELLTLSNYLEDSSVSETILVSFYIKSSSGLAHHMDNIAQSIPVSDELRTYLNQLK</sequence>
<dbReference type="PRINTS" id="PR02026">
    <property type="entry name" value="YTRCYTRDABC"/>
</dbReference>